<accession>A0ABR7D947</accession>
<dbReference type="InterPro" id="IPR052518">
    <property type="entry name" value="CHR_Transporter"/>
</dbReference>
<dbReference type="Pfam" id="PF02417">
    <property type="entry name" value="Chromate_transp"/>
    <property type="match status" value="1"/>
</dbReference>
<keyword evidence="5 7" id="KW-1133">Transmembrane helix</keyword>
<keyword evidence="6 7" id="KW-0472">Membrane</keyword>
<evidence type="ECO:0000256" key="5">
    <source>
        <dbReference type="ARBA" id="ARBA00022989"/>
    </source>
</evidence>
<reference evidence="8 9" key="1">
    <citation type="submission" date="2020-08" db="EMBL/GenBank/DDBJ databases">
        <title>Genome public.</title>
        <authorList>
            <person name="Liu C."/>
            <person name="Sun Q."/>
        </authorList>
    </citation>
    <scope>NUCLEOTIDE SEQUENCE [LARGE SCALE GENOMIC DNA]</scope>
    <source>
        <strain evidence="8 9">NSJ-6</strain>
    </source>
</reference>
<comment type="subcellular location">
    <subcellularLocation>
        <location evidence="1">Cell membrane</location>
        <topology evidence="1">Multi-pass membrane protein</topology>
    </subcellularLocation>
</comment>
<evidence type="ECO:0000256" key="3">
    <source>
        <dbReference type="ARBA" id="ARBA00022475"/>
    </source>
</evidence>
<dbReference type="Proteomes" id="UP000596929">
    <property type="component" value="Unassembled WGS sequence"/>
</dbReference>
<evidence type="ECO:0000256" key="7">
    <source>
        <dbReference type="SAM" id="Phobius"/>
    </source>
</evidence>
<feature type="transmembrane region" description="Helical" evidence="7">
    <location>
        <begin position="80"/>
        <end position="104"/>
    </location>
</feature>
<protein>
    <submittedName>
        <fullName evidence="8">Chromate transporter</fullName>
    </submittedName>
</protein>
<dbReference type="RefSeq" id="WP_186859215.1">
    <property type="nucleotide sequence ID" value="NZ_JACOOO010000004.1"/>
</dbReference>
<evidence type="ECO:0000313" key="8">
    <source>
        <dbReference type="EMBL" id="MBC5627732.1"/>
    </source>
</evidence>
<comment type="caution">
    <text evidence="8">The sequence shown here is derived from an EMBL/GenBank/DDBJ whole genome shotgun (WGS) entry which is preliminary data.</text>
</comment>
<feature type="transmembrane region" description="Helical" evidence="7">
    <location>
        <begin position="144"/>
        <end position="160"/>
    </location>
</feature>
<proteinExistence type="inferred from homology"/>
<evidence type="ECO:0000256" key="2">
    <source>
        <dbReference type="ARBA" id="ARBA00005262"/>
    </source>
</evidence>
<feature type="transmembrane region" description="Helical" evidence="7">
    <location>
        <begin position="7"/>
        <end position="30"/>
    </location>
</feature>
<comment type="similarity">
    <text evidence="2">Belongs to the chromate ion transporter (CHR) (TC 2.A.51) family.</text>
</comment>
<gene>
    <name evidence="8" type="ORF">H8S20_02385</name>
</gene>
<dbReference type="PANTHER" id="PTHR43663:SF1">
    <property type="entry name" value="CHROMATE TRANSPORTER"/>
    <property type="match status" value="1"/>
</dbReference>
<dbReference type="EMBL" id="JACOOO010000004">
    <property type="protein sequence ID" value="MBC5627732.1"/>
    <property type="molecule type" value="Genomic_DNA"/>
</dbReference>
<dbReference type="InterPro" id="IPR003370">
    <property type="entry name" value="Chromate_transpt"/>
</dbReference>
<evidence type="ECO:0000256" key="4">
    <source>
        <dbReference type="ARBA" id="ARBA00022692"/>
    </source>
</evidence>
<evidence type="ECO:0000313" key="9">
    <source>
        <dbReference type="Proteomes" id="UP000596929"/>
    </source>
</evidence>
<feature type="transmembrane region" description="Helical" evidence="7">
    <location>
        <begin position="110"/>
        <end position="132"/>
    </location>
</feature>
<name>A0ABR7D947_9CLOT</name>
<evidence type="ECO:0000256" key="6">
    <source>
        <dbReference type="ARBA" id="ARBA00023136"/>
    </source>
</evidence>
<keyword evidence="9" id="KW-1185">Reference proteome</keyword>
<keyword evidence="3" id="KW-1003">Cell membrane</keyword>
<organism evidence="8 9">
    <name type="scientific">Clostridium hominis</name>
    <dbReference type="NCBI Taxonomy" id="2763036"/>
    <lineage>
        <taxon>Bacteria</taxon>
        <taxon>Bacillati</taxon>
        <taxon>Bacillota</taxon>
        <taxon>Clostridia</taxon>
        <taxon>Eubacteriales</taxon>
        <taxon>Clostridiaceae</taxon>
        <taxon>Clostridium</taxon>
    </lineage>
</organism>
<sequence length="192" mass="20789">MKNKKQVYLKLFTSTFYLSTFTFGGGFVIIPLMKKKFVDDLKWIEEEEMLNLTAIAQSSPGAVAVNASILLGYQVAGITGALVSILGTVLPPLIILSIISTFYTAFRDNIVVNAVLKAMQAGVAAVICDVVLTMGGSISKTKDTISIFVMILAFIATYVLKINVMYIILVCGVIGALRVVLIDSKKKVGDRR</sequence>
<evidence type="ECO:0000256" key="1">
    <source>
        <dbReference type="ARBA" id="ARBA00004651"/>
    </source>
</evidence>
<keyword evidence="4 7" id="KW-0812">Transmembrane</keyword>
<dbReference type="PANTHER" id="PTHR43663">
    <property type="entry name" value="CHROMATE TRANSPORT PROTEIN-RELATED"/>
    <property type="match status" value="1"/>
</dbReference>